<name>Q01V02_SOLUE</name>
<feature type="transmembrane region" description="Helical" evidence="5">
    <location>
        <begin position="40"/>
        <end position="59"/>
    </location>
</feature>
<dbReference type="GO" id="GO:0016020">
    <property type="term" value="C:membrane"/>
    <property type="evidence" value="ECO:0007669"/>
    <property type="project" value="UniProtKB-SubCell"/>
</dbReference>
<evidence type="ECO:0000256" key="2">
    <source>
        <dbReference type="ARBA" id="ARBA00022692"/>
    </source>
</evidence>
<evidence type="ECO:0000313" key="6">
    <source>
        <dbReference type="EMBL" id="ABJ86513.1"/>
    </source>
</evidence>
<accession>Q01V02</accession>
<gene>
    <name evidence="6" type="ordered locus">Acid_5566</name>
</gene>
<dbReference type="InterPro" id="IPR003689">
    <property type="entry name" value="ZIP"/>
</dbReference>
<dbReference type="HOGENOM" id="CLU_1077280_0_0_0"/>
<keyword evidence="3 5" id="KW-1133">Transmembrane helix</keyword>
<evidence type="ECO:0000256" key="1">
    <source>
        <dbReference type="ARBA" id="ARBA00004141"/>
    </source>
</evidence>
<sequence precursor="true">MPFSLPPASGIAAPALATAVGISGAALGIWLTGLPQRARVVVSFSAGVLIGVALFGLLPELASEIGWPISIALFAAGYGALLLVNRYVYRVCPTCAHDHDHNACATELHGFAGPLICAAAVHALLDGWSIATVQLTVPLGLRVAVPLAVALHKVPEGIALGGILRASVRSRSSAFVWAVLAEGATLVGGAAGLFMGPHLGSQWITWPLGIAAGWLFYLGYHAIHEEVRRRGAQAAFISSLSGVAGAAVIQRGVEAFFR</sequence>
<dbReference type="OrthoDB" id="129050at2"/>
<dbReference type="PANTHER" id="PTHR11040:SF44">
    <property type="entry name" value="PROTEIN ZNTC-RELATED"/>
    <property type="match status" value="1"/>
</dbReference>
<evidence type="ECO:0000256" key="4">
    <source>
        <dbReference type="ARBA" id="ARBA00023136"/>
    </source>
</evidence>
<reference evidence="6" key="1">
    <citation type="submission" date="2006-10" db="EMBL/GenBank/DDBJ databases">
        <title>Complete sequence of Solibacter usitatus Ellin6076.</title>
        <authorList>
            <consortium name="US DOE Joint Genome Institute"/>
            <person name="Copeland A."/>
            <person name="Lucas S."/>
            <person name="Lapidus A."/>
            <person name="Barry K."/>
            <person name="Detter J.C."/>
            <person name="Glavina del Rio T."/>
            <person name="Hammon N."/>
            <person name="Israni S."/>
            <person name="Dalin E."/>
            <person name="Tice H."/>
            <person name="Pitluck S."/>
            <person name="Thompson L.S."/>
            <person name="Brettin T."/>
            <person name="Bruce D."/>
            <person name="Han C."/>
            <person name="Tapia R."/>
            <person name="Gilna P."/>
            <person name="Schmutz J."/>
            <person name="Larimer F."/>
            <person name="Land M."/>
            <person name="Hauser L."/>
            <person name="Kyrpides N."/>
            <person name="Mikhailova N."/>
            <person name="Janssen P.H."/>
            <person name="Kuske C.R."/>
            <person name="Richardson P."/>
        </authorList>
    </citation>
    <scope>NUCLEOTIDE SEQUENCE</scope>
    <source>
        <strain evidence="6">Ellin6076</strain>
    </source>
</reference>
<feature type="transmembrane region" description="Helical" evidence="5">
    <location>
        <begin position="12"/>
        <end position="33"/>
    </location>
</feature>
<keyword evidence="4 5" id="KW-0472">Membrane</keyword>
<evidence type="ECO:0000256" key="3">
    <source>
        <dbReference type="ARBA" id="ARBA00022989"/>
    </source>
</evidence>
<keyword evidence="2 5" id="KW-0812">Transmembrane</keyword>
<feature type="transmembrane region" description="Helical" evidence="5">
    <location>
        <begin position="203"/>
        <end position="223"/>
    </location>
</feature>
<proteinExistence type="predicted"/>
<protein>
    <submittedName>
        <fullName evidence="6">Zinc/iron permease</fullName>
    </submittedName>
</protein>
<organism evidence="6">
    <name type="scientific">Solibacter usitatus (strain Ellin6076)</name>
    <dbReference type="NCBI Taxonomy" id="234267"/>
    <lineage>
        <taxon>Bacteria</taxon>
        <taxon>Pseudomonadati</taxon>
        <taxon>Acidobacteriota</taxon>
        <taxon>Terriglobia</taxon>
        <taxon>Bryobacterales</taxon>
        <taxon>Solibacteraceae</taxon>
        <taxon>Candidatus Solibacter</taxon>
    </lineage>
</organism>
<dbReference type="KEGG" id="sus:Acid_5566"/>
<feature type="transmembrane region" description="Helical" evidence="5">
    <location>
        <begin position="65"/>
        <end position="84"/>
    </location>
</feature>
<dbReference type="PANTHER" id="PTHR11040">
    <property type="entry name" value="ZINC/IRON TRANSPORTER"/>
    <property type="match status" value="1"/>
</dbReference>
<feature type="transmembrane region" description="Helical" evidence="5">
    <location>
        <begin position="174"/>
        <end position="197"/>
    </location>
</feature>
<dbReference type="InParanoid" id="Q01V02"/>
<dbReference type="AlphaFoldDB" id="Q01V02"/>
<evidence type="ECO:0000256" key="5">
    <source>
        <dbReference type="SAM" id="Phobius"/>
    </source>
</evidence>
<dbReference type="eggNOG" id="COG0428">
    <property type="taxonomic scope" value="Bacteria"/>
</dbReference>
<dbReference type="STRING" id="234267.Acid_5566"/>
<dbReference type="GO" id="GO:0005385">
    <property type="term" value="F:zinc ion transmembrane transporter activity"/>
    <property type="evidence" value="ECO:0007669"/>
    <property type="project" value="TreeGrafter"/>
</dbReference>
<dbReference type="Pfam" id="PF02535">
    <property type="entry name" value="Zip"/>
    <property type="match status" value="1"/>
</dbReference>
<dbReference type="EMBL" id="CP000473">
    <property type="protein sequence ID" value="ABJ86513.1"/>
    <property type="molecule type" value="Genomic_DNA"/>
</dbReference>
<comment type="subcellular location">
    <subcellularLocation>
        <location evidence="1">Membrane</location>
        <topology evidence="1">Multi-pass membrane protein</topology>
    </subcellularLocation>
</comment>